<feature type="compositionally biased region" description="Basic residues" evidence="1">
    <location>
        <begin position="94"/>
        <end position="117"/>
    </location>
</feature>
<sequence>MSFLGYGNQTPGSNINGDFVNKDSSSYAAGFGSNEIPTSCMRGGKKLKLKRKIKNITKQYKKMKGGLNKTKMQIMKQLSKSRMIAKSIAIAGGRRRSRRMSKRSSRRNRTVSRRRRQQMGGQYGSNVPNTPTYSTGGVLSASSSALANPTPYTVTSGNVNCVDNYNHFTGKGIQTV</sequence>
<feature type="compositionally biased region" description="Polar residues" evidence="1">
    <location>
        <begin position="125"/>
        <end position="136"/>
    </location>
</feature>
<dbReference type="AlphaFoldDB" id="A0A6C0IH83"/>
<dbReference type="EMBL" id="MN740171">
    <property type="protein sequence ID" value="QHT91865.1"/>
    <property type="molecule type" value="Genomic_DNA"/>
</dbReference>
<feature type="region of interest" description="Disordered" evidence="1">
    <location>
        <begin position="94"/>
        <end position="136"/>
    </location>
</feature>
<name>A0A6C0IH83_9ZZZZ</name>
<proteinExistence type="predicted"/>
<organism evidence="2">
    <name type="scientific">viral metagenome</name>
    <dbReference type="NCBI Taxonomy" id="1070528"/>
    <lineage>
        <taxon>unclassified sequences</taxon>
        <taxon>metagenomes</taxon>
        <taxon>organismal metagenomes</taxon>
    </lineage>
</organism>
<accession>A0A6C0IH83</accession>
<evidence type="ECO:0000313" key="2">
    <source>
        <dbReference type="EMBL" id="QHT91865.1"/>
    </source>
</evidence>
<evidence type="ECO:0000256" key="1">
    <source>
        <dbReference type="SAM" id="MobiDB-lite"/>
    </source>
</evidence>
<reference evidence="2" key="1">
    <citation type="journal article" date="2020" name="Nature">
        <title>Giant virus diversity and host interactions through global metagenomics.</title>
        <authorList>
            <person name="Schulz F."/>
            <person name="Roux S."/>
            <person name="Paez-Espino D."/>
            <person name="Jungbluth S."/>
            <person name="Walsh D.A."/>
            <person name="Denef V.J."/>
            <person name="McMahon K.D."/>
            <person name="Konstantinidis K.T."/>
            <person name="Eloe-Fadrosh E.A."/>
            <person name="Kyrpides N.C."/>
            <person name="Woyke T."/>
        </authorList>
    </citation>
    <scope>NUCLEOTIDE SEQUENCE</scope>
    <source>
        <strain evidence="2">GVMAG-M-3300023184-86</strain>
    </source>
</reference>
<protein>
    <submittedName>
        <fullName evidence="2">Uncharacterized protein</fullName>
    </submittedName>
</protein>